<protein>
    <submittedName>
        <fullName evidence="6">Glycoside hydrolase family 43 protein</fullName>
    </submittedName>
</protein>
<name>A0ABT8LH23_9BACT</name>
<comment type="similarity">
    <text evidence="1 4">Belongs to the glycosyl hydrolase 43 family.</text>
</comment>
<evidence type="ECO:0000256" key="1">
    <source>
        <dbReference type="ARBA" id="ARBA00009865"/>
    </source>
</evidence>
<dbReference type="Proteomes" id="UP001172083">
    <property type="component" value="Unassembled WGS sequence"/>
</dbReference>
<dbReference type="GO" id="GO:0016787">
    <property type="term" value="F:hydrolase activity"/>
    <property type="evidence" value="ECO:0007669"/>
    <property type="project" value="UniProtKB-KW"/>
</dbReference>
<keyword evidence="7" id="KW-1185">Reference proteome</keyword>
<dbReference type="PANTHER" id="PTHR42812:SF12">
    <property type="entry name" value="BETA-XYLOSIDASE-RELATED"/>
    <property type="match status" value="1"/>
</dbReference>
<dbReference type="EMBL" id="JAUJEB010000013">
    <property type="protein sequence ID" value="MDN5217105.1"/>
    <property type="molecule type" value="Genomic_DNA"/>
</dbReference>
<accession>A0ABT8LH23</accession>
<evidence type="ECO:0000313" key="6">
    <source>
        <dbReference type="EMBL" id="MDN5217105.1"/>
    </source>
</evidence>
<gene>
    <name evidence="6" type="ORF">QQ020_33850</name>
</gene>
<sequence length="535" mass="61016">MTIKVKNPILRGFNPDPSIIRVGNDYYLATSTFEWFPGVQIHHSTDLVNWKLIARPLNRIDQLDLLGVPDSCGVWAPCLSYDKGVFYLVYSNVKSFDGVWKDTPNYLVTTKDIAGEWSKPDFLSATGFDGSLFHDDDGKKWYLSMLVDHRKWKTFGGITLQEFNPEARHLEGPVHAIFDGSVLGLTEGPHLYKKDGYYYLITAEGGTEYGHAVSIARSENIVGPYELHPQNPIITCRNHPEHPLQKSGHGDLIQTPEGDWYCVFLVGRPLSKRGRCTLGRETAIAAIEWPERQWPVLKAGGNLPPLYFDAATTQKEWQQTFFDDFDKPELDIHFQSLRVPIGEDWCSLSERRGYLRIRGRASLSAFHHQSLIAHRIQHFHVEVSTKLDFSPISFQQMAGLVFYYNTCHFHYLYVSSQNGKRIINIITCDKHVFIEPLESPVYLPDTTPIFLKGVFNKDAISFFFATKKNQWKKVGGDLDGTILSDDYVRDEENRYRPAFTGSFVGLCCQDLTGGLIPADFDFFSYTELDPENEKN</sequence>
<dbReference type="CDD" id="cd09000">
    <property type="entry name" value="GH43_SXA-like"/>
    <property type="match status" value="1"/>
</dbReference>
<dbReference type="InterPro" id="IPR041542">
    <property type="entry name" value="GH43_C2"/>
</dbReference>
<keyword evidence="3 4" id="KW-0326">Glycosidase</keyword>
<dbReference type="Pfam" id="PF17851">
    <property type="entry name" value="GH43_C2"/>
    <property type="match status" value="1"/>
</dbReference>
<evidence type="ECO:0000256" key="3">
    <source>
        <dbReference type="ARBA" id="ARBA00023295"/>
    </source>
</evidence>
<comment type="caution">
    <text evidence="6">The sequence shown here is derived from an EMBL/GenBank/DDBJ whole genome shotgun (WGS) entry which is preliminary data.</text>
</comment>
<dbReference type="RefSeq" id="WP_346762442.1">
    <property type="nucleotide sequence ID" value="NZ_JAUJEB010000013.1"/>
</dbReference>
<dbReference type="SUPFAM" id="SSF75005">
    <property type="entry name" value="Arabinanase/levansucrase/invertase"/>
    <property type="match status" value="1"/>
</dbReference>
<dbReference type="Gene3D" id="2.115.10.20">
    <property type="entry name" value="Glycosyl hydrolase domain, family 43"/>
    <property type="match status" value="1"/>
</dbReference>
<evidence type="ECO:0000313" key="7">
    <source>
        <dbReference type="Proteomes" id="UP001172083"/>
    </source>
</evidence>
<organism evidence="6 7">
    <name type="scientific">Agaribacillus aureus</name>
    <dbReference type="NCBI Taxonomy" id="3051825"/>
    <lineage>
        <taxon>Bacteria</taxon>
        <taxon>Pseudomonadati</taxon>
        <taxon>Bacteroidota</taxon>
        <taxon>Cytophagia</taxon>
        <taxon>Cytophagales</taxon>
        <taxon>Splendidivirgaceae</taxon>
        <taxon>Agaribacillus</taxon>
    </lineage>
</organism>
<dbReference type="PANTHER" id="PTHR42812">
    <property type="entry name" value="BETA-XYLOSIDASE"/>
    <property type="match status" value="1"/>
</dbReference>
<dbReference type="Gene3D" id="2.60.120.200">
    <property type="match status" value="1"/>
</dbReference>
<evidence type="ECO:0000259" key="5">
    <source>
        <dbReference type="Pfam" id="PF17851"/>
    </source>
</evidence>
<dbReference type="InterPro" id="IPR051795">
    <property type="entry name" value="Glycosyl_Hydrlase_43"/>
</dbReference>
<feature type="domain" description="Beta-xylosidase C-terminal Concanavalin A-like" evidence="5">
    <location>
        <begin position="323"/>
        <end position="526"/>
    </location>
</feature>
<dbReference type="SUPFAM" id="SSF49899">
    <property type="entry name" value="Concanavalin A-like lectins/glucanases"/>
    <property type="match status" value="1"/>
</dbReference>
<proteinExistence type="inferred from homology"/>
<dbReference type="InterPro" id="IPR023296">
    <property type="entry name" value="Glyco_hydro_beta-prop_sf"/>
</dbReference>
<keyword evidence="2 4" id="KW-0378">Hydrolase</keyword>
<dbReference type="InterPro" id="IPR006710">
    <property type="entry name" value="Glyco_hydro_43"/>
</dbReference>
<reference evidence="6" key="1">
    <citation type="submission" date="2023-06" db="EMBL/GenBank/DDBJ databases">
        <title>Genomic of Agaribacillus aureum.</title>
        <authorList>
            <person name="Wang G."/>
        </authorList>
    </citation>
    <scope>NUCLEOTIDE SEQUENCE</scope>
    <source>
        <strain evidence="6">BMA12</strain>
    </source>
</reference>
<evidence type="ECO:0000256" key="2">
    <source>
        <dbReference type="ARBA" id="ARBA00022801"/>
    </source>
</evidence>
<evidence type="ECO:0000256" key="4">
    <source>
        <dbReference type="RuleBase" id="RU361187"/>
    </source>
</evidence>
<dbReference type="InterPro" id="IPR013320">
    <property type="entry name" value="ConA-like_dom_sf"/>
</dbReference>
<dbReference type="Pfam" id="PF04616">
    <property type="entry name" value="Glyco_hydro_43"/>
    <property type="match status" value="1"/>
</dbReference>